<gene>
    <name evidence="2" type="ORF">F5050DRAFT_1811912</name>
</gene>
<reference evidence="2" key="1">
    <citation type="submission" date="2022-08" db="EMBL/GenBank/DDBJ databases">
        <authorList>
            <consortium name="DOE Joint Genome Institute"/>
            <person name="Min B."/>
            <person name="Riley R."/>
            <person name="Sierra-Patev S."/>
            <person name="Naranjo-Ortiz M."/>
            <person name="Looney B."/>
            <person name="Konkel Z."/>
            <person name="Slot J.C."/>
            <person name="Sakamoto Y."/>
            <person name="Steenwyk J.L."/>
            <person name="Rokas A."/>
            <person name="Carro J."/>
            <person name="Camarero S."/>
            <person name="Ferreira P."/>
            <person name="Molpeceres G."/>
            <person name="Ruiz-Duenas F.J."/>
            <person name="Serrano A."/>
            <person name="Henrissat B."/>
            <person name="Drula E."/>
            <person name="Hughes K.W."/>
            <person name="Mata J.L."/>
            <person name="Ishikawa N.K."/>
            <person name="Vargas-Isla R."/>
            <person name="Ushijima S."/>
            <person name="Smith C.A."/>
            <person name="Ahrendt S."/>
            <person name="Andreopoulos W."/>
            <person name="He G."/>
            <person name="Labutti K."/>
            <person name="Lipzen A."/>
            <person name="Ng V."/>
            <person name="Sandor L."/>
            <person name="Barry K."/>
            <person name="Martinez A.T."/>
            <person name="Xiao Y."/>
            <person name="Gibbons J.G."/>
            <person name="Terashima K."/>
            <person name="Hibbett D.S."/>
            <person name="Grigoriev I.V."/>
        </authorList>
    </citation>
    <scope>NUCLEOTIDE SEQUENCE</scope>
    <source>
        <strain evidence="2">TFB10827</strain>
    </source>
</reference>
<dbReference type="InterPro" id="IPR023631">
    <property type="entry name" value="Amidase_dom"/>
</dbReference>
<evidence type="ECO:0000313" key="2">
    <source>
        <dbReference type="EMBL" id="KAJ3992015.1"/>
    </source>
</evidence>
<dbReference type="Gene3D" id="3.90.1300.10">
    <property type="entry name" value="Amidase signature (AS) domain"/>
    <property type="match status" value="2"/>
</dbReference>
<feature type="domain" description="Amidase" evidence="1">
    <location>
        <begin position="150"/>
        <end position="192"/>
    </location>
</feature>
<feature type="domain" description="Amidase" evidence="1">
    <location>
        <begin position="90"/>
        <end position="146"/>
    </location>
</feature>
<dbReference type="Pfam" id="PF01425">
    <property type="entry name" value="Amidase"/>
    <property type="match status" value="2"/>
</dbReference>
<dbReference type="SUPFAM" id="SSF75304">
    <property type="entry name" value="Amidase signature (AS) enzymes"/>
    <property type="match status" value="1"/>
</dbReference>
<dbReference type="PANTHER" id="PTHR11895">
    <property type="entry name" value="TRANSAMIDASE"/>
    <property type="match status" value="1"/>
</dbReference>
<organism evidence="2 3">
    <name type="scientific">Lentinula boryana</name>
    <dbReference type="NCBI Taxonomy" id="40481"/>
    <lineage>
        <taxon>Eukaryota</taxon>
        <taxon>Fungi</taxon>
        <taxon>Dikarya</taxon>
        <taxon>Basidiomycota</taxon>
        <taxon>Agaricomycotina</taxon>
        <taxon>Agaricomycetes</taxon>
        <taxon>Agaricomycetidae</taxon>
        <taxon>Agaricales</taxon>
        <taxon>Marasmiineae</taxon>
        <taxon>Omphalotaceae</taxon>
        <taxon>Lentinula</taxon>
    </lineage>
</organism>
<dbReference type="InterPro" id="IPR036928">
    <property type="entry name" value="AS_sf"/>
</dbReference>
<protein>
    <submittedName>
        <fullName evidence="2">Amidase signature domain-containing protein</fullName>
    </submittedName>
</protein>
<dbReference type="Proteomes" id="UP001163828">
    <property type="component" value="Unassembled WGS sequence"/>
</dbReference>
<evidence type="ECO:0000259" key="1">
    <source>
        <dbReference type="Pfam" id="PF01425"/>
    </source>
</evidence>
<dbReference type="EMBL" id="MU790913">
    <property type="protein sequence ID" value="KAJ3992015.1"/>
    <property type="molecule type" value="Genomic_DNA"/>
</dbReference>
<proteinExistence type="predicted"/>
<accession>A0ABQ8Q005</accession>
<dbReference type="InterPro" id="IPR000120">
    <property type="entry name" value="Amidase"/>
</dbReference>
<keyword evidence="3" id="KW-1185">Reference proteome</keyword>
<sequence length="214" mass="23387">MEPRNSYARSNPISNYDLLKVLDKLERKLKPQEEPDYLVLPIPPQLEILFDFRASDYEPTSSIERFSRKNVNYQRIHMVYGRGNIQDTKLNNGPLSGKKIVIKDNIAVSGVDCLLGTSMFTGWKPTTDATVVTRILEAGGTITGKAVGYFTGGSSSGCGLLIASREADIALKGMGGDQGESVRIPASWCGLFETMWAQAYIRSGTLYTGIAPLG</sequence>
<dbReference type="PANTHER" id="PTHR11895:SF170">
    <property type="entry name" value="AMIDASE"/>
    <property type="match status" value="1"/>
</dbReference>
<name>A0ABQ8Q005_9AGAR</name>
<comment type="caution">
    <text evidence="2">The sequence shown here is derived from an EMBL/GenBank/DDBJ whole genome shotgun (WGS) entry which is preliminary data.</text>
</comment>
<evidence type="ECO:0000313" key="3">
    <source>
        <dbReference type="Proteomes" id="UP001163828"/>
    </source>
</evidence>